<comment type="cofactor">
    <cofactor evidence="10">
        <name>Mg(2+)</name>
        <dbReference type="ChEBI" id="CHEBI:18420"/>
    </cofactor>
    <cofactor evidence="10">
        <name>Mn(2+)</name>
        <dbReference type="ChEBI" id="CHEBI:29035"/>
    </cofactor>
</comment>
<dbReference type="PANTHER" id="PTHR34353">
    <property type="entry name" value="CRISPR-ASSOCIATED ENDONUCLEASE CAS1 1"/>
    <property type="match status" value="1"/>
</dbReference>
<organism evidence="11 12">
    <name type="scientific">Leptolyngbya cf. ectocarpi LEGE 11479</name>
    <dbReference type="NCBI Taxonomy" id="1828722"/>
    <lineage>
        <taxon>Bacteria</taxon>
        <taxon>Bacillati</taxon>
        <taxon>Cyanobacteriota</taxon>
        <taxon>Cyanophyceae</taxon>
        <taxon>Leptolyngbyales</taxon>
        <taxon>Leptolyngbyaceae</taxon>
        <taxon>Leptolyngbya group</taxon>
        <taxon>Leptolyngbya</taxon>
    </lineage>
</organism>
<evidence type="ECO:0000256" key="3">
    <source>
        <dbReference type="ARBA" id="ARBA00022759"/>
    </source>
</evidence>
<evidence type="ECO:0000256" key="7">
    <source>
        <dbReference type="ARBA" id="ARBA00023125"/>
    </source>
</evidence>
<dbReference type="EC" id="3.1.-.-" evidence="10"/>
<dbReference type="InterPro" id="IPR042211">
    <property type="entry name" value="CRISPR-assoc_Cas1_N"/>
</dbReference>
<evidence type="ECO:0000313" key="11">
    <source>
        <dbReference type="EMBL" id="MBE9070337.1"/>
    </source>
</evidence>
<dbReference type="CDD" id="cd09634">
    <property type="entry name" value="Cas1_I-II-III"/>
    <property type="match status" value="1"/>
</dbReference>
<name>A0A928ZZG0_LEPEC</name>
<dbReference type="InterPro" id="IPR042206">
    <property type="entry name" value="CRISPR-assoc_Cas1_C"/>
</dbReference>
<evidence type="ECO:0000256" key="1">
    <source>
        <dbReference type="ARBA" id="ARBA00022722"/>
    </source>
</evidence>
<dbReference type="PANTHER" id="PTHR34353:SF2">
    <property type="entry name" value="CRISPR-ASSOCIATED ENDONUCLEASE CAS1 1"/>
    <property type="match status" value="1"/>
</dbReference>
<dbReference type="AlphaFoldDB" id="A0A928ZZG0"/>
<keyword evidence="4 10" id="KW-0378">Hydrolase</keyword>
<sequence length="334" mass="37997">MSTIYLTHQGSKVTKRQGQFSFKGPEQSDLEVPIREINRIVVFGNIHLTTPVIATCLQTEIPVVFLSQAGKYKGHLWSAICEDLTAEMAQFAHWKKLEFQRTIARTIVRGKLENSRRLLLRLNRKRKLAKVADAIAGIAADIQDLDLVNEVDQLRGYEGIAAARYFPALGQLIAVDEFRFSQRNRRPPKDATNAMLSFGYTLLHNNVLSLILAEGLNPYLGNLHRSDRKETHLAFDLIEEFRSPVVDTLVMTVINREVIKPDDFVPSADNGGIYLSDEARRRFIREFEKRLSSETAHPKVKKPVSYRRAIQLQVQCYKRCLLGGTAYEAFLRAV</sequence>
<dbReference type="Pfam" id="PF01867">
    <property type="entry name" value="Cas_Cas1"/>
    <property type="match status" value="1"/>
</dbReference>
<dbReference type="Gene3D" id="3.100.10.20">
    <property type="entry name" value="CRISPR-associated endonuclease Cas1, N-terminal domain"/>
    <property type="match status" value="1"/>
</dbReference>
<reference evidence="11" key="1">
    <citation type="submission" date="2020-10" db="EMBL/GenBank/DDBJ databases">
        <authorList>
            <person name="Castelo-Branco R."/>
            <person name="Eusebio N."/>
            <person name="Adriana R."/>
            <person name="Vieira A."/>
            <person name="Brugerolle De Fraissinette N."/>
            <person name="Rezende De Castro R."/>
            <person name="Schneider M.P."/>
            <person name="Vasconcelos V."/>
            <person name="Leao P.N."/>
        </authorList>
    </citation>
    <scope>NUCLEOTIDE SEQUENCE</scope>
    <source>
        <strain evidence="11">LEGE 11479</strain>
    </source>
</reference>
<feature type="binding site" evidence="10">
    <location>
        <position position="239"/>
    </location>
    <ligand>
        <name>Mn(2+)</name>
        <dbReference type="ChEBI" id="CHEBI:29035"/>
    </ligand>
</feature>
<comment type="function">
    <text evidence="10">CRISPR (clustered regularly interspaced short palindromic repeat), is an adaptive immune system that provides protection against mobile genetic elements (viruses, transposable elements and conjugative plasmids). CRISPR clusters contain spacers, sequences complementary to antecedent mobile elements, and target invading nucleic acids. CRISPR clusters are transcribed and processed into CRISPR RNA (crRNA). Acts as a dsDNA endonuclease. Involved in the integration of spacer DNA into the CRISPR cassette.</text>
</comment>
<feature type="binding site" evidence="10">
    <location>
        <position position="224"/>
    </location>
    <ligand>
        <name>Mn(2+)</name>
        <dbReference type="ChEBI" id="CHEBI:29035"/>
    </ligand>
</feature>
<keyword evidence="8 10" id="KW-0464">Manganese</keyword>
<keyword evidence="6 10" id="KW-0051">Antiviral defense</keyword>
<evidence type="ECO:0000256" key="2">
    <source>
        <dbReference type="ARBA" id="ARBA00022723"/>
    </source>
</evidence>
<keyword evidence="2 10" id="KW-0479">Metal-binding</keyword>
<accession>A0A928ZZG0</accession>
<comment type="similarity">
    <text evidence="10">Belongs to the CRISPR-associated endonuclease Cas1 family.</text>
</comment>
<dbReference type="Proteomes" id="UP000615026">
    <property type="component" value="Unassembled WGS sequence"/>
</dbReference>
<keyword evidence="12" id="KW-1185">Reference proteome</keyword>
<dbReference type="GO" id="GO:0043571">
    <property type="term" value="P:maintenance of CRISPR repeat elements"/>
    <property type="evidence" value="ECO:0007669"/>
    <property type="project" value="UniProtKB-UniRule"/>
</dbReference>
<keyword evidence="3 10" id="KW-0255">Endonuclease</keyword>
<dbReference type="RefSeq" id="WP_193996211.1">
    <property type="nucleotide sequence ID" value="NZ_JADEXP010000415.1"/>
</dbReference>
<dbReference type="GO" id="GO:0003677">
    <property type="term" value="F:DNA binding"/>
    <property type="evidence" value="ECO:0007669"/>
    <property type="project" value="UniProtKB-KW"/>
</dbReference>
<dbReference type="GO" id="GO:0051607">
    <property type="term" value="P:defense response to virus"/>
    <property type="evidence" value="ECO:0007669"/>
    <property type="project" value="UniProtKB-UniRule"/>
</dbReference>
<dbReference type="GO" id="GO:0004519">
    <property type="term" value="F:endonuclease activity"/>
    <property type="evidence" value="ECO:0007669"/>
    <property type="project" value="UniProtKB-UniRule"/>
</dbReference>
<feature type="binding site" evidence="10">
    <location>
        <position position="158"/>
    </location>
    <ligand>
        <name>Mn(2+)</name>
        <dbReference type="ChEBI" id="CHEBI:29035"/>
    </ligand>
</feature>
<evidence type="ECO:0000256" key="8">
    <source>
        <dbReference type="ARBA" id="ARBA00023211"/>
    </source>
</evidence>
<evidence type="ECO:0000313" key="12">
    <source>
        <dbReference type="Proteomes" id="UP000615026"/>
    </source>
</evidence>
<protein>
    <recommendedName>
        <fullName evidence="10">CRISPR-associated endonuclease Cas1</fullName>
        <ecNumber evidence="10">3.1.-.-</ecNumber>
    </recommendedName>
</protein>
<evidence type="ECO:0000256" key="5">
    <source>
        <dbReference type="ARBA" id="ARBA00022842"/>
    </source>
</evidence>
<dbReference type="GO" id="GO:0016787">
    <property type="term" value="F:hydrolase activity"/>
    <property type="evidence" value="ECO:0007669"/>
    <property type="project" value="UniProtKB-KW"/>
</dbReference>
<dbReference type="GO" id="GO:0046872">
    <property type="term" value="F:metal ion binding"/>
    <property type="evidence" value="ECO:0007669"/>
    <property type="project" value="UniProtKB-UniRule"/>
</dbReference>
<evidence type="ECO:0000256" key="9">
    <source>
        <dbReference type="ARBA" id="ARBA00038592"/>
    </source>
</evidence>
<evidence type="ECO:0000256" key="10">
    <source>
        <dbReference type="HAMAP-Rule" id="MF_01470"/>
    </source>
</evidence>
<gene>
    <name evidence="10 11" type="primary">cas1</name>
    <name evidence="11" type="ORF">IQ260_27210</name>
</gene>
<evidence type="ECO:0000256" key="4">
    <source>
        <dbReference type="ARBA" id="ARBA00022801"/>
    </source>
</evidence>
<keyword evidence="7 10" id="KW-0238">DNA-binding</keyword>
<dbReference type="InterPro" id="IPR002729">
    <property type="entry name" value="CRISPR-assoc_Cas1"/>
</dbReference>
<proteinExistence type="inferred from homology"/>
<dbReference type="InterPro" id="IPR050646">
    <property type="entry name" value="Cas1"/>
</dbReference>
<keyword evidence="1 10" id="KW-0540">Nuclease</keyword>
<dbReference type="Gene3D" id="1.20.120.920">
    <property type="entry name" value="CRISPR-associated endonuclease Cas1, C-terminal domain"/>
    <property type="match status" value="1"/>
</dbReference>
<evidence type="ECO:0000256" key="6">
    <source>
        <dbReference type="ARBA" id="ARBA00023118"/>
    </source>
</evidence>
<dbReference type="NCBIfam" id="TIGR00287">
    <property type="entry name" value="cas1"/>
    <property type="match status" value="1"/>
</dbReference>
<dbReference type="EMBL" id="JADEXP010000415">
    <property type="protein sequence ID" value="MBE9070337.1"/>
    <property type="molecule type" value="Genomic_DNA"/>
</dbReference>
<keyword evidence="5 10" id="KW-0460">Magnesium</keyword>
<dbReference type="HAMAP" id="MF_01470">
    <property type="entry name" value="Cas1"/>
    <property type="match status" value="1"/>
</dbReference>
<comment type="subunit">
    <text evidence="9 10">Homodimer, forms a heterotetramer with a Cas2 homodimer.</text>
</comment>
<comment type="caution">
    <text evidence="11">The sequence shown here is derived from an EMBL/GenBank/DDBJ whole genome shotgun (WGS) entry which is preliminary data.</text>
</comment>